<dbReference type="Gene3D" id="2.30.29.30">
    <property type="entry name" value="Pleckstrin-homology domain (PH domain)/Phosphotyrosine-binding domain (PTB)"/>
    <property type="match status" value="1"/>
</dbReference>
<dbReference type="GO" id="GO:0006260">
    <property type="term" value="P:DNA replication"/>
    <property type="evidence" value="ECO:0007669"/>
    <property type="project" value="UniProtKB-KW"/>
</dbReference>
<dbReference type="InterPro" id="IPR000994">
    <property type="entry name" value="Pept_M24"/>
</dbReference>
<keyword evidence="4 10" id="KW-0227">DNA damage</keyword>
<dbReference type="SMART" id="SM01285">
    <property type="entry name" value="FACT-Spt16_Nlob"/>
    <property type="match status" value="1"/>
</dbReference>
<keyword evidence="2 10" id="KW-0158">Chromosome</keyword>
<evidence type="ECO:0000256" key="3">
    <source>
        <dbReference type="ARBA" id="ARBA00022705"/>
    </source>
</evidence>
<dbReference type="PANTHER" id="PTHR13980">
    <property type="entry name" value="CDC68 RELATED"/>
    <property type="match status" value="1"/>
</dbReference>
<dbReference type="GO" id="GO:0034728">
    <property type="term" value="P:nucleosome organization"/>
    <property type="evidence" value="ECO:0007669"/>
    <property type="project" value="UniProtKB-ARBA"/>
</dbReference>
<dbReference type="Gene3D" id="2.30.29.150">
    <property type="match status" value="1"/>
</dbReference>
<dbReference type="GO" id="GO:0035101">
    <property type="term" value="C:FACT complex"/>
    <property type="evidence" value="ECO:0007669"/>
    <property type="project" value="UniProtKB-UniRule"/>
</dbReference>
<dbReference type="FunFam" id="3.90.230.10:FF:000005">
    <property type="entry name" value="FACT complex subunit spt16"/>
    <property type="match status" value="1"/>
</dbReference>
<comment type="similarity">
    <text evidence="1 10">Belongs to the peptidase M24 family. SPT16 subfamily.</text>
</comment>
<dbReference type="PANTHER" id="PTHR13980:SF15">
    <property type="entry name" value="FACT COMPLEX SUBUNIT SPT16"/>
    <property type="match status" value="1"/>
</dbReference>
<feature type="region of interest" description="Disordered" evidence="12">
    <location>
        <begin position="450"/>
        <end position="497"/>
    </location>
</feature>
<evidence type="ECO:0000313" key="16">
    <source>
        <dbReference type="EMBL" id="CAI4061859.1"/>
    </source>
</evidence>
<dbReference type="Gene3D" id="3.40.350.10">
    <property type="entry name" value="Creatinase/prolidase N-terminal domain"/>
    <property type="match status" value="1"/>
</dbReference>
<evidence type="ECO:0000256" key="5">
    <source>
        <dbReference type="ARBA" id="ARBA00023015"/>
    </source>
</evidence>
<evidence type="ECO:0000256" key="9">
    <source>
        <dbReference type="ARBA" id="ARBA00023242"/>
    </source>
</evidence>
<dbReference type="InterPro" id="IPR029148">
    <property type="entry name" value="FACT-SPT16_Nlobe"/>
</dbReference>
<dbReference type="InterPro" id="IPR011993">
    <property type="entry name" value="PH-like_dom_sf"/>
</dbReference>
<dbReference type="InterPro" id="IPR036005">
    <property type="entry name" value="Creatinase/aminopeptidase-like"/>
</dbReference>
<dbReference type="FunFam" id="2.30.29.150:FF:000002">
    <property type="entry name" value="FACT complex subunit SPT16"/>
    <property type="match status" value="1"/>
</dbReference>
<dbReference type="GO" id="GO:0006368">
    <property type="term" value="P:transcription elongation by RNA polymerase II"/>
    <property type="evidence" value="ECO:0007669"/>
    <property type="project" value="TreeGrafter"/>
</dbReference>
<feature type="domain" description="FACT complex subunit SPT16 middle" evidence="14">
    <location>
        <begin position="554"/>
        <end position="708"/>
    </location>
</feature>
<dbReference type="GO" id="GO:0006281">
    <property type="term" value="P:DNA repair"/>
    <property type="evidence" value="ECO:0007669"/>
    <property type="project" value="UniProtKB-UniRule"/>
</dbReference>
<comment type="subcellular location">
    <subcellularLocation>
        <location evidence="10">Nucleus</location>
    </subcellularLocation>
    <subcellularLocation>
        <location evidence="10">Chromosome</location>
    </subcellularLocation>
</comment>
<dbReference type="SMART" id="SM01287">
    <property type="entry name" value="Rtt106"/>
    <property type="match status" value="1"/>
</dbReference>
<dbReference type="Pfam" id="PF14826">
    <property type="entry name" value="FACT-Spt16_Nlob"/>
    <property type="match status" value="1"/>
</dbReference>
<dbReference type="Pfam" id="PF21091">
    <property type="entry name" value="SPT16_C"/>
    <property type="match status" value="1"/>
</dbReference>
<keyword evidence="5 10" id="KW-0805">Transcription regulation</keyword>
<dbReference type="InterPro" id="IPR013953">
    <property type="entry name" value="FACT_SPT16_M"/>
</dbReference>
<keyword evidence="8 10" id="KW-0234">DNA repair</keyword>
<accession>A0AA35NSQ7</accession>
<evidence type="ECO:0000256" key="11">
    <source>
        <dbReference type="SAM" id="Coils"/>
    </source>
</evidence>
<dbReference type="GO" id="GO:0010468">
    <property type="term" value="P:regulation of gene expression"/>
    <property type="evidence" value="ECO:0007669"/>
    <property type="project" value="UniProtKB-ARBA"/>
</dbReference>
<dbReference type="SMART" id="SM01286">
    <property type="entry name" value="SPT16"/>
    <property type="match status" value="1"/>
</dbReference>
<evidence type="ECO:0000313" key="17">
    <source>
        <dbReference type="Proteomes" id="UP001162090"/>
    </source>
</evidence>
<dbReference type="EMBL" id="OX365918">
    <property type="protein sequence ID" value="CAI4061859.1"/>
    <property type="molecule type" value="Genomic_DNA"/>
</dbReference>
<dbReference type="GO" id="GO:0031491">
    <property type="term" value="F:nucleosome binding"/>
    <property type="evidence" value="ECO:0007669"/>
    <property type="project" value="TreeGrafter"/>
</dbReference>
<reference evidence="16" key="1">
    <citation type="submission" date="2022-10" db="EMBL/GenBank/DDBJ databases">
        <authorList>
            <person name="Byrne P K."/>
        </authorList>
    </citation>
    <scope>NUCLEOTIDE SEQUENCE</scope>
    <source>
        <strain evidence="16">CBS7001</strain>
    </source>
</reference>
<dbReference type="SUPFAM" id="SSF55920">
    <property type="entry name" value="Creatinase/aminopeptidase"/>
    <property type="match status" value="1"/>
</dbReference>
<feature type="compositionally biased region" description="Acidic residues" evidence="12">
    <location>
        <begin position="958"/>
        <end position="1020"/>
    </location>
</feature>
<evidence type="ECO:0000256" key="6">
    <source>
        <dbReference type="ARBA" id="ARBA00023054"/>
    </source>
</evidence>
<evidence type="ECO:0000256" key="10">
    <source>
        <dbReference type="RuleBase" id="RU367052"/>
    </source>
</evidence>
<dbReference type="Pfam" id="PF08644">
    <property type="entry name" value="SPT16"/>
    <property type="match status" value="1"/>
</dbReference>
<dbReference type="FunFam" id="2.30.29.30:FF:000017">
    <property type="entry name" value="FACT complex subunit SPT16"/>
    <property type="match status" value="1"/>
</dbReference>
<evidence type="ECO:0000256" key="1">
    <source>
        <dbReference type="ARBA" id="ARBA00010779"/>
    </source>
</evidence>
<dbReference type="InterPro" id="IPR013719">
    <property type="entry name" value="RTT106/SPT16-like_middle_dom"/>
</dbReference>
<dbReference type="FunFam" id="2.30.29.210:FF:000001">
    <property type="entry name" value="FACT complex subunit spt16"/>
    <property type="match status" value="1"/>
</dbReference>
<evidence type="ECO:0000256" key="12">
    <source>
        <dbReference type="SAM" id="MobiDB-lite"/>
    </source>
</evidence>
<feature type="coiled-coil region" evidence="11">
    <location>
        <begin position="637"/>
        <end position="664"/>
    </location>
</feature>
<dbReference type="InterPro" id="IPR056595">
    <property type="entry name" value="Fact-SPT16_PH"/>
</dbReference>
<evidence type="ECO:0000259" key="13">
    <source>
        <dbReference type="SMART" id="SM01285"/>
    </source>
</evidence>
<dbReference type="Pfam" id="PF00557">
    <property type="entry name" value="Peptidase_M24"/>
    <property type="match status" value="1"/>
</dbReference>
<dbReference type="CDD" id="cd01091">
    <property type="entry name" value="CDC68-like"/>
    <property type="match status" value="1"/>
</dbReference>
<evidence type="ECO:0000259" key="14">
    <source>
        <dbReference type="SMART" id="SM01286"/>
    </source>
</evidence>
<dbReference type="Pfam" id="PF08512">
    <property type="entry name" value="Rttp106-like_middle"/>
    <property type="match status" value="1"/>
</dbReference>
<feature type="compositionally biased region" description="Basic and acidic residues" evidence="12">
    <location>
        <begin position="481"/>
        <end position="497"/>
    </location>
</feature>
<dbReference type="Gene3D" id="2.30.29.210">
    <property type="entry name" value="FACT complex subunit Spt16p/Cdc68p"/>
    <property type="match status" value="1"/>
</dbReference>
<organism evidence="16 17">
    <name type="scientific">Saccharomyces uvarum</name>
    <name type="common">Yeast</name>
    <name type="synonym">Saccharomyces bayanus var. uvarum</name>
    <dbReference type="NCBI Taxonomy" id="230603"/>
    <lineage>
        <taxon>Eukaryota</taxon>
        <taxon>Fungi</taxon>
        <taxon>Dikarya</taxon>
        <taxon>Ascomycota</taxon>
        <taxon>Saccharomycotina</taxon>
        <taxon>Saccharomycetes</taxon>
        <taxon>Saccharomycetales</taxon>
        <taxon>Saccharomycetaceae</taxon>
        <taxon>Saccharomyces</taxon>
    </lineage>
</organism>
<comment type="function">
    <text evidence="10">Component of the FACT complex, a general chromatin factor that acts to reorganize nucleosomes. The FACT complex is involved in multiple processes that require DNA as a template such as mRNA elongation, DNA replication and DNA repair. During transcription elongation the FACT complex acts as a histone chaperone that both destabilizes and restores nucleosomal structure. It facilitates the passage of RNA polymerase II and transcription by promoting the dissociation of one histone H2A-H2B dimer from the nucleosome, then subsequently promotes the reestablishment of the nucleosome following the passage of RNA polymerase II.</text>
</comment>
<evidence type="ECO:0000256" key="7">
    <source>
        <dbReference type="ARBA" id="ARBA00023163"/>
    </source>
</evidence>
<dbReference type="Proteomes" id="UP001162090">
    <property type="component" value="Chromosome 7"/>
</dbReference>
<dbReference type="InterPro" id="IPR029149">
    <property type="entry name" value="Creatin/AminoP/Spt16_N"/>
</dbReference>
<keyword evidence="7 10" id="KW-0804">Transcription</keyword>
<dbReference type="InterPro" id="IPR048969">
    <property type="entry name" value="FACT_SPT16_C"/>
</dbReference>
<feature type="domain" description="Histone chaperone RTT106/FACT complex subunit SPT16-like middle" evidence="15">
    <location>
        <begin position="835"/>
        <end position="925"/>
    </location>
</feature>
<dbReference type="AlphaFoldDB" id="A0AA35NSQ7"/>
<keyword evidence="6 11" id="KW-0175">Coiled coil</keyword>
<sequence>MEELNINFPVFKNRIESLYSKYGEFEGSPNSLLFVLGSSNAENPYQKTTILHNWLLSYEFPATLIALVPGKIIIITSSAKAKHLQKAVDLFKDPESKISLELWQRNNKEPEHNKKLFDDVIDLIKSAGKIVGTPEKDSYQGKFMTEWNPAWEAAVKENDLKVVDVSLGLSKVWEAKDANEQAFLSVSSKGSDKFMDLLSNEMVRAVDEELKITNAKLSDKIENKIDDVKFLKQLSPDLSALCPSSHKFNFDLLDWTYSPIIQSGKKFDLRVSARSTNDQLYGNGCILASCGIRYNNYCSNITRTFLIDPSEEMASNYDFLLTLQNEIVTNILKTGRTPKEVYESVIEYIEKSKPELVPNFTKNIGSLIGLEFRDSNFILNVKNDYRKIQPGDCFNISFGFNNLKDSQSGNSYALQLADTVQIPLEDTEPPRFLTNYTKAKSQISFYFNNEEEDSSSKKKSSSSTKVPSKPDRNSKILRTKLRGEARGGAEDAQKEQIRKENQKKLHEKLEKNGLLRFSAADANGPDSEPRQYFKKYESYVRDSQLPTNIRDLRIHVDWKSQTIILPIYGRPVPFHINSYKNGSKNEEGEYTYLRLNFNSPGSSGGISKKVEELPYEESADNQFVRSITLRSKDGDRMSETFKQIADLKKEATKREQERKALADVIQQDKLIENKTGRTKRLDQIFVRPNPDTKRVPSTVFIHENGIRFQSPLRTDSRIDILFSNIKNLIFQSCKGELIVVIHIHLKNPILMGKKKIQDVQFYREASDMSVDETGGGRRGQSRFRRYGDEDELEQEQEERRKRAALDKEFKYFADAIAEASKGLLTVENTFRDLGFQGVPNRSAVFCMPTTDCLVQLIEPPFLVINLEEIEICILERVQFGLKNFDMVFVYKDFNKPVTHINTVPIESLDFLKQWLTDMDIPYTVSTINLNWATIMKSLQDDPHQFFLDGGWNFLATGSDDEASDESEEEISEYEASEEEVSDESAFSEEEEGSEVDDDISGGESEDYSGDESEEGEDWDELEKRAARADRGANFRD</sequence>
<proteinExistence type="inferred from homology"/>
<dbReference type="FunFam" id="3.40.350.10:FF:000006">
    <property type="entry name" value="FACT complex subunit SPT16"/>
    <property type="match status" value="1"/>
</dbReference>
<keyword evidence="9 10" id="KW-0539">Nucleus</keyword>
<dbReference type="Pfam" id="PF24824">
    <property type="entry name" value="PH_SPT16"/>
    <property type="match status" value="1"/>
</dbReference>
<keyword evidence="3 10" id="KW-0235">DNA replication</keyword>
<feature type="compositionally biased region" description="Basic and acidic residues" evidence="12">
    <location>
        <begin position="1021"/>
        <end position="1036"/>
    </location>
</feature>
<feature type="region of interest" description="Disordered" evidence="12">
    <location>
        <begin position="957"/>
        <end position="1036"/>
    </location>
</feature>
<evidence type="ECO:0000256" key="8">
    <source>
        <dbReference type="ARBA" id="ARBA00023204"/>
    </source>
</evidence>
<name>A0AA35NSQ7_SACUV</name>
<comment type="subunit">
    <text evidence="10">Component of the FACT complex.</text>
</comment>
<protein>
    <recommendedName>
        <fullName evidence="10">FACT complex subunit</fullName>
    </recommendedName>
</protein>
<dbReference type="Gene3D" id="3.90.230.10">
    <property type="entry name" value="Creatinase/methionine aminopeptidase superfamily"/>
    <property type="match status" value="1"/>
</dbReference>
<dbReference type="InterPro" id="IPR040258">
    <property type="entry name" value="Spt16"/>
</dbReference>
<evidence type="ECO:0000256" key="2">
    <source>
        <dbReference type="ARBA" id="ARBA00022454"/>
    </source>
</evidence>
<feature type="region of interest" description="Disordered" evidence="12">
    <location>
        <begin position="769"/>
        <end position="797"/>
    </location>
</feature>
<evidence type="ECO:0000259" key="15">
    <source>
        <dbReference type="SMART" id="SM01287"/>
    </source>
</evidence>
<dbReference type="InterPro" id="IPR033825">
    <property type="entry name" value="Spt16_M24"/>
</dbReference>
<feature type="domain" description="FACT complex subunit SPT16 N-terminal lobe" evidence="13">
    <location>
        <begin position="6"/>
        <end position="169"/>
    </location>
</feature>
<gene>
    <name evidence="16" type="primary">SUVC07G0510</name>
    <name evidence="16" type="ORF">SUVC_07G0510</name>
</gene>
<evidence type="ECO:0000256" key="4">
    <source>
        <dbReference type="ARBA" id="ARBA00022763"/>
    </source>
</evidence>